<dbReference type="Pfam" id="PF00491">
    <property type="entry name" value="Arginase"/>
    <property type="match status" value="1"/>
</dbReference>
<organism evidence="2 3">
    <name type="scientific">Xanthomonas theicola</name>
    <dbReference type="NCBI Taxonomy" id="56464"/>
    <lineage>
        <taxon>Bacteria</taxon>
        <taxon>Pseudomonadati</taxon>
        <taxon>Pseudomonadota</taxon>
        <taxon>Gammaproteobacteria</taxon>
        <taxon>Lysobacterales</taxon>
        <taxon>Lysobacteraceae</taxon>
        <taxon>Xanthomonas</taxon>
    </lineage>
</organism>
<keyword evidence="3" id="KW-1185">Reference proteome</keyword>
<comment type="similarity">
    <text evidence="1">Belongs to the arginase family.</text>
</comment>
<sequence length="295" mass="32968">MKTNAPVVLDLDASLGILPGALRLPLQDWRDGLRFACSLRRLRRFGAALDALLPARHGSVLLGSGDFHHLSLPLIARVAQRAPGPLRVVVFDNHPDNMRFPFAVHCGSWVWRVAALPQVARVEVVGITSGDVGAAHAWENHLRPLYRGKLRYWCSGVDVGWARRLGLGQAVRGFASSMEMIDAFLQHLRRTPMPTYLSLDKDVLDPDEVRTNWDQGELRVPHLLTAIAYLHGQLLGSDITGEVSQVQYPQWWKRRLAALDAQPPPSPQSLMEWQARQHAVNLRLLQALAEAGLRR</sequence>
<dbReference type="Proteomes" id="UP000239898">
    <property type="component" value="Unassembled WGS sequence"/>
</dbReference>
<dbReference type="AlphaFoldDB" id="A0A2S6ZFT9"/>
<evidence type="ECO:0000313" key="3">
    <source>
        <dbReference type="Proteomes" id="UP000239898"/>
    </source>
</evidence>
<dbReference type="RefSeq" id="WP_128420195.1">
    <property type="nucleotide sequence ID" value="NZ_CP049017.1"/>
</dbReference>
<comment type="caution">
    <text evidence="2">The sequence shown here is derived from an EMBL/GenBank/DDBJ whole genome shotgun (WGS) entry which is preliminary data.</text>
</comment>
<protein>
    <recommendedName>
        <fullName evidence="4">Arginase</fullName>
    </recommendedName>
</protein>
<dbReference type="GO" id="GO:0016813">
    <property type="term" value="F:hydrolase activity, acting on carbon-nitrogen (but not peptide) bonds, in linear amidines"/>
    <property type="evidence" value="ECO:0007669"/>
    <property type="project" value="UniProtKB-ARBA"/>
</dbReference>
<dbReference type="SUPFAM" id="SSF52768">
    <property type="entry name" value="Arginase/deacetylase"/>
    <property type="match status" value="1"/>
</dbReference>
<dbReference type="OrthoDB" id="8770139at2"/>
<dbReference type="InterPro" id="IPR023696">
    <property type="entry name" value="Ureohydrolase_dom_sf"/>
</dbReference>
<evidence type="ECO:0008006" key="4">
    <source>
        <dbReference type="Google" id="ProtNLM"/>
    </source>
</evidence>
<dbReference type="PROSITE" id="PS51409">
    <property type="entry name" value="ARGINASE_2"/>
    <property type="match status" value="1"/>
</dbReference>
<evidence type="ECO:0000313" key="2">
    <source>
        <dbReference type="EMBL" id="PPT91009.1"/>
    </source>
</evidence>
<gene>
    <name evidence="2" type="ORF">XthCFBP4691_09490</name>
</gene>
<name>A0A2S6ZFT9_9XANT</name>
<proteinExistence type="inferred from homology"/>
<dbReference type="InterPro" id="IPR006035">
    <property type="entry name" value="Ureohydrolase"/>
</dbReference>
<evidence type="ECO:0000256" key="1">
    <source>
        <dbReference type="PROSITE-ProRule" id="PRU00742"/>
    </source>
</evidence>
<accession>A0A2S6ZFT9</accession>
<dbReference type="EMBL" id="MIGX01000037">
    <property type="protein sequence ID" value="PPT91009.1"/>
    <property type="molecule type" value="Genomic_DNA"/>
</dbReference>
<reference evidence="2 3" key="1">
    <citation type="submission" date="2016-08" db="EMBL/GenBank/DDBJ databases">
        <title>Evolution of the type three secretion system and type three effector repertoires in Xanthomonas.</title>
        <authorList>
            <person name="Merda D."/>
            <person name="Briand M."/>
            <person name="Bosis E."/>
            <person name="Rousseau C."/>
            <person name="Portier P."/>
            <person name="Jacques M.-A."/>
            <person name="Fischer-Le Saux M."/>
        </authorList>
    </citation>
    <scope>NUCLEOTIDE SEQUENCE [LARGE SCALE GENOMIC DNA]</scope>
    <source>
        <strain evidence="2 3">CFBP 4691</strain>
    </source>
</reference>
<dbReference type="GO" id="GO:0046872">
    <property type="term" value="F:metal ion binding"/>
    <property type="evidence" value="ECO:0007669"/>
    <property type="project" value="InterPro"/>
</dbReference>
<dbReference type="Gene3D" id="3.40.800.10">
    <property type="entry name" value="Ureohydrolase domain"/>
    <property type="match status" value="1"/>
</dbReference>